<gene>
    <name evidence="1" type="ORF">PFICI_00205</name>
</gene>
<dbReference type="Proteomes" id="UP000030651">
    <property type="component" value="Unassembled WGS sequence"/>
</dbReference>
<dbReference type="AlphaFoldDB" id="W3XLN8"/>
<dbReference type="GeneID" id="19265218"/>
<evidence type="ECO:0000313" key="1">
    <source>
        <dbReference type="EMBL" id="ETS86377.1"/>
    </source>
</evidence>
<dbReference type="EMBL" id="KI912109">
    <property type="protein sequence ID" value="ETS86377.1"/>
    <property type="molecule type" value="Genomic_DNA"/>
</dbReference>
<accession>W3XLN8</accession>
<dbReference type="eggNOG" id="ENOG502SR19">
    <property type="taxonomic scope" value="Eukaryota"/>
</dbReference>
<dbReference type="RefSeq" id="XP_007826977.1">
    <property type="nucleotide sequence ID" value="XM_007828786.1"/>
</dbReference>
<protein>
    <submittedName>
        <fullName evidence="1">Uncharacterized protein</fullName>
    </submittedName>
</protein>
<dbReference type="OMA" id="EGGFGEW"/>
<dbReference type="PANTHER" id="PTHR42085">
    <property type="entry name" value="F-BOX DOMAIN-CONTAINING PROTEIN"/>
    <property type="match status" value="1"/>
</dbReference>
<reference evidence="2" key="1">
    <citation type="journal article" date="2015" name="BMC Genomics">
        <title>Genomic and transcriptomic analysis of the endophytic fungus Pestalotiopsis fici reveals its lifestyle and high potential for synthesis of natural products.</title>
        <authorList>
            <person name="Wang X."/>
            <person name="Zhang X."/>
            <person name="Liu L."/>
            <person name="Xiang M."/>
            <person name="Wang W."/>
            <person name="Sun X."/>
            <person name="Che Y."/>
            <person name="Guo L."/>
            <person name="Liu G."/>
            <person name="Guo L."/>
            <person name="Wang C."/>
            <person name="Yin W.B."/>
            <person name="Stadler M."/>
            <person name="Zhang X."/>
            <person name="Liu X."/>
        </authorList>
    </citation>
    <scope>NUCLEOTIDE SEQUENCE [LARGE SCALE GENOMIC DNA]</scope>
    <source>
        <strain evidence="2">W106-1 / CGMCC3.15140</strain>
    </source>
</reference>
<dbReference type="KEGG" id="pfy:PFICI_00205"/>
<dbReference type="PANTHER" id="PTHR42085:SF1">
    <property type="entry name" value="F-BOX DOMAIN-CONTAINING PROTEIN"/>
    <property type="match status" value="1"/>
</dbReference>
<name>W3XLN8_PESFW</name>
<dbReference type="HOGENOM" id="CLU_062455_0_0_1"/>
<sequence length="258" mass="29863">MHSSPFMNVPAEVRGLIYEYLFDDAGNDRLEIRNIEYPMLPKREDRVRTKYHLLDHSIVRRCYQATYHLKTKDAYFCASLMRVNRKIYEETSYIVYSRHSFDFGVDIEAVQPFFSDLTPGSRQLIQEVSLCKRGPLPIFENDRSEWRNLCRYLGESCVVKKLRLVVQGGRPNVDWTGPKEFSARDLQLLADLKHESLDWVSELAQVEIKELEVLPDLHYAPPPTTSHGLIFAAVSASIEKGLTEFLRSQLHLAPRVGF</sequence>
<proteinExistence type="predicted"/>
<dbReference type="InterPro" id="IPR038883">
    <property type="entry name" value="AN11006-like"/>
</dbReference>
<dbReference type="InParanoid" id="W3XLN8"/>
<evidence type="ECO:0000313" key="2">
    <source>
        <dbReference type="Proteomes" id="UP000030651"/>
    </source>
</evidence>
<keyword evidence="2" id="KW-1185">Reference proteome</keyword>
<dbReference type="OrthoDB" id="5420711at2759"/>
<organism evidence="1 2">
    <name type="scientific">Pestalotiopsis fici (strain W106-1 / CGMCC3.15140)</name>
    <dbReference type="NCBI Taxonomy" id="1229662"/>
    <lineage>
        <taxon>Eukaryota</taxon>
        <taxon>Fungi</taxon>
        <taxon>Dikarya</taxon>
        <taxon>Ascomycota</taxon>
        <taxon>Pezizomycotina</taxon>
        <taxon>Sordariomycetes</taxon>
        <taxon>Xylariomycetidae</taxon>
        <taxon>Amphisphaeriales</taxon>
        <taxon>Sporocadaceae</taxon>
        <taxon>Pestalotiopsis</taxon>
    </lineage>
</organism>